<name>A0ABY6LGJ4_9ARAC</name>
<dbReference type="EMBL" id="CP092880">
    <property type="protein sequence ID" value="UYV80256.1"/>
    <property type="molecule type" value="Genomic_DNA"/>
</dbReference>
<keyword evidence="1" id="KW-0489">Methyltransferase</keyword>
<gene>
    <name evidence="4" type="ORF">LAZ67_18002174</name>
</gene>
<dbReference type="SUPFAM" id="SSF53335">
    <property type="entry name" value="S-adenosyl-L-methionine-dependent methyltransferases"/>
    <property type="match status" value="1"/>
</dbReference>
<dbReference type="Pfam" id="PF05724">
    <property type="entry name" value="TPMT"/>
    <property type="match status" value="2"/>
</dbReference>
<evidence type="ECO:0000256" key="3">
    <source>
        <dbReference type="ARBA" id="ARBA00022691"/>
    </source>
</evidence>
<evidence type="ECO:0000256" key="1">
    <source>
        <dbReference type="ARBA" id="ARBA00022603"/>
    </source>
</evidence>
<dbReference type="PANTHER" id="PTHR10259">
    <property type="entry name" value="THIOPURINE S-METHYLTRANSFERASE"/>
    <property type="match status" value="1"/>
</dbReference>
<dbReference type="PROSITE" id="PS51585">
    <property type="entry name" value="SAM_MT_TPMT"/>
    <property type="match status" value="1"/>
</dbReference>
<dbReference type="InterPro" id="IPR008854">
    <property type="entry name" value="TPMT"/>
</dbReference>
<evidence type="ECO:0000313" key="4">
    <source>
        <dbReference type="EMBL" id="UYV80256.1"/>
    </source>
</evidence>
<dbReference type="PANTHER" id="PTHR10259:SF11">
    <property type="entry name" value="THIOPURINE S-METHYLTRANSFERASE"/>
    <property type="match status" value="1"/>
</dbReference>
<reference evidence="4 5" key="1">
    <citation type="submission" date="2022-01" db="EMBL/GenBank/DDBJ databases">
        <title>A chromosomal length assembly of Cordylochernes scorpioides.</title>
        <authorList>
            <person name="Zeh D."/>
            <person name="Zeh J."/>
        </authorList>
    </citation>
    <scope>NUCLEOTIDE SEQUENCE [LARGE SCALE GENOMIC DNA]</scope>
    <source>
        <strain evidence="4">IN4F17</strain>
        <tissue evidence="4">Whole Body</tissue>
    </source>
</reference>
<dbReference type="InterPro" id="IPR029063">
    <property type="entry name" value="SAM-dependent_MTases_sf"/>
</dbReference>
<evidence type="ECO:0000313" key="5">
    <source>
        <dbReference type="Proteomes" id="UP001235939"/>
    </source>
</evidence>
<proteinExistence type="predicted"/>
<dbReference type="Gene3D" id="3.40.50.150">
    <property type="entry name" value="Vaccinia Virus protein VP39"/>
    <property type="match status" value="1"/>
</dbReference>
<dbReference type="Proteomes" id="UP001235939">
    <property type="component" value="Chromosome 18"/>
</dbReference>
<keyword evidence="3" id="KW-0949">S-adenosyl-L-methionine</keyword>
<evidence type="ECO:0000256" key="2">
    <source>
        <dbReference type="ARBA" id="ARBA00022679"/>
    </source>
</evidence>
<keyword evidence="2" id="KW-0808">Transferase</keyword>
<sequence length="295" mass="34073">MPGHRKQRQFKQTDAFTRGMVIGLKRAVMVAVYACGVDVEKGPIRQQLWNAPPCDNVESWVELQRGEQGEPGYLVKHFPRLQNGRDAITIFVPLCGKAMDLKWLYDQGHSVIGVEIVLRPILDFFKEHGLHCDKLLWRDLDLYQVVMDDGTVICFDKETVMNRTQCNYHWFLCSRSPENEVCVQTGDGRLKIYNCDILVLPLAALDEVQAVWDRGAFVALEKEDRIRYIELMTQALRPGTRYLLDTVVYDDWFFSGSIGQLEMLVEREELLSRNAVLETFNVAKLVEKLWLIVFN</sequence>
<keyword evidence="5" id="KW-1185">Reference proteome</keyword>
<organism evidence="4 5">
    <name type="scientific">Cordylochernes scorpioides</name>
    <dbReference type="NCBI Taxonomy" id="51811"/>
    <lineage>
        <taxon>Eukaryota</taxon>
        <taxon>Metazoa</taxon>
        <taxon>Ecdysozoa</taxon>
        <taxon>Arthropoda</taxon>
        <taxon>Chelicerata</taxon>
        <taxon>Arachnida</taxon>
        <taxon>Pseudoscorpiones</taxon>
        <taxon>Cheliferoidea</taxon>
        <taxon>Chernetidae</taxon>
        <taxon>Cordylochernes</taxon>
    </lineage>
</organism>
<protein>
    <submittedName>
        <fullName evidence="4">TPMT</fullName>
    </submittedName>
</protein>
<accession>A0ABY6LGJ4</accession>